<reference evidence="4 5" key="1">
    <citation type="submission" date="2014-04" db="EMBL/GenBank/DDBJ databases">
        <title>Genome assembly of Hyalangium minutum DSM 14724.</title>
        <authorList>
            <person name="Sharma G."/>
            <person name="Subramanian S."/>
        </authorList>
    </citation>
    <scope>NUCLEOTIDE SEQUENCE [LARGE SCALE GENOMIC DNA]</scope>
    <source>
        <strain evidence="4 5">DSM 14724</strain>
    </source>
</reference>
<keyword evidence="3" id="KW-1133">Transmembrane helix</keyword>
<keyword evidence="1" id="KW-0175">Coiled coil</keyword>
<evidence type="ECO:0000256" key="1">
    <source>
        <dbReference type="SAM" id="Coils"/>
    </source>
</evidence>
<dbReference type="PANTHER" id="PTHR38434">
    <property type="entry name" value="BLL2549 PROTEIN"/>
    <property type="match status" value="1"/>
</dbReference>
<evidence type="ECO:0000256" key="2">
    <source>
        <dbReference type="SAM" id="MobiDB-lite"/>
    </source>
</evidence>
<dbReference type="OrthoDB" id="5491472at2"/>
<feature type="transmembrane region" description="Helical" evidence="3">
    <location>
        <begin position="76"/>
        <end position="95"/>
    </location>
</feature>
<feature type="transmembrane region" description="Helical" evidence="3">
    <location>
        <begin position="420"/>
        <end position="442"/>
    </location>
</feature>
<feature type="transmembrane region" description="Helical" evidence="3">
    <location>
        <begin position="129"/>
        <end position="150"/>
    </location>
</feature>
<feature type="coiled-coil region" evidence="1">
    <location>
        <begin position="7"/>
        <end position="34"/>
    </location>
</feature>
<feature type="transmembrane region" description="Helical" evidence="3">
    <location>
        <begin position="102"/>
        <end position="123"/>
    </location>
</feature>
<evidence type="ECO:0000313" key="5">
    <source>
        <dbReference type="Proteomes" id="UP000028725"/>
    </source>
</evidence>
<feature type="transmembrane region" description="Helical" evidence="3">
    <location>
        <begin position="345"/>
        <end position="363"/>
    </location>
</feature>
<dbReference type="EMBL" id="JMCB01000011">
    <property type="protein sequence ID" value="KFE66219.1"/>
    <property type="molecule type" value="Genomic_DNA"/>
</dbReference>
<dbReference type="PANTHER" id="PTHR38434:SF1">
    <property type="entry name" value="BLL2549 PROTEIN"/>
    <property type="match status" value="1"/>
</dbReference>
<keyword evidence="3" id="KW-0472">Membrane</keyword>
<dbReference type="Pfam" id="PF10101">
    <property type="entry name" value="DUF2339"/>
    <property type="match status" value="1"/>
</dbReference>
<feature type="transmembrane region" description="Helical" evidence="3">
    <location>
        <begin position="200"/>
        <end position="222"/>
    </location>
</feature>
<feature type="region of interest" description="Disordered" evidence="2">
    <location>
        <begin position="35"/>
        <end position="60"/>
    </location>
</feature>
<protein>
    <recommendedName>
        <fullName evidence="6">DUF2339 domain-containing protein</fullName>
    </recommendedName>
</protein>
<comment type="caution">
    <text evidence="4">The sequence shown here is derived from an EMBL/GenBank/DDBJ whole genome shotgun (WGS) entry which is preliminary data.</text>
</comment>
<accession>A0A085WEV6</accession>
<feature type="transmembrane region" description="Helical" evidence="3">
    <location>
        <begin position="162"/>
        <end position="180"/>
    </location>
</feature>
<dbReference type="STRING" id="394096.DB31_1284"/>
<feature type="transmembrane region" description="Helical" evidence="3">
    <location>
        <begin position="531"/>
        <end position="549"/>
    </location>
</feature>
<feature type="transmembrane region" description="Helical" evidence="3">
    <location>
        <begin position="477"/>
        <end position="497"/>
    </location>
</feature>
<name>A0A085WEV6_9BACT</name>
<organism evidence="4 5">
    <name type="scientific">Hyalangium minutum</name>
    <dbReference type="NCBI Taxonomy" id="394096"/>
    <lineage>
        <taxon>Bacteria</taxon>
        <taxon>Pseudomonadati</taxon>
        <taxon>Myxococcota</taxon>
        <taxon>Myxococcia</taxon>
        <taxon>Myxococcales</taxon>
        <taxon>Cystobacterineae</taxon>
        <taxon>Archangiaceae</taxon>
        <taxon>Hyalangium</taxon>
    </lineage>
</organism>
<proteinExistence type="predicted"/>
<sequence>MSAEDGDQELRERVRKLETLVATLEDRLHQLEAKGTAAVSGPAPGQAPPPPPYIGGAPTPASPERADLEAHLGTYWLSRVGIVALITGIAYLITWRFGELGMFARVGLGYLLSAGLGAFGLWQSKRYELFGRILFGGGLALAYFVTYALHFIPSVRVIDSQALALVLLAGLVVAIVVIAHRMHSETVAGIALFLGLHTGMLSDITAFTLLSTTLLAAGALFFLVQNRWVIVPLSSLVAVYTTHVNWALRTGAVAPDAPDPERLFLSLSFLSVYFVLFSVALLARPKELSVRASLTFAMLNWVGLVGLGAYEVERRSEPDLFSFFLIVALAHGASAAVARWRQATPALLHTYMSLCALTLALAMPAHYEGSALVASWLVTGAATGLVARGTASPVLRWVGVGVLFVGLGATWFIVSSPPLLYAVAFACFLIVERSAELSAPWLPAPTTLQAQGTLKALCAMGTGLALVWLVGEWMPAGLTTLGWVVAAFGMFAVGFALNERRYRLTGIGVLALALGRLLIVDLARLPIGQRVLTFILLGVMLLVISYTYTRLRDRKR</sequence>
<feature type="transmembrane region" description="Helical" evidence="3">
    <location>
        <begin position="229"/>
        <end position="248"/>
    </location>
</feature>
<evidence type="ECO:0000256" key="3">
    <source>
        <dbReference type="SAM" id="Phobius"/>
    </source>
</evidence>
<feature type="transmembrane region" description="Helical" evidence="3">
    <location>
        <begin position="320"/>
        <end position="338"/>
    </location>
</feature>
<feature type="transmembrane region" description="Helical" evidence="3">
    <location>
        <begin position="263"/>
        <end position="283"/>
    </location>
</feature>
<evidence type="ECO:0008006" key="6">
    <source>
        <dbReference type="Google" id="ProtNLM"/>
    </source>
</evidence>
<feature type="transmembrane region" description="Helical" evidence="3">
    <location>
        <begin position="290"/>
        <end position="308"/>
    </location>
</feature>
<evidence type="ECO:0000313" key="4">
    <source>
        <dbReference type="EMBL" id="KFE66219.1"/>
    </source>
</evidence>
<gene>
    <name evidence="4" type="ORF">DB31_1284</name>
</gene>
<feature type="transmembrane region" description="Helical" evidence="3">
    <location>
        <begin position="504"/>
        <end position="525"/>
    </location>
</feature>
<keyword evidence="3" id="KW-0812">Transmembrane</keyword>
<dbReference type="InterPro" id="IPR019286">
    <property type="entry name" value="DUF2339_TM"/>
</dbReference>
<dbReference type="RefSeq" id="WP_044192912.1">
    <property type="nucleotide sequence ID" value="NZ_JMCB01000011.1"/>
</dbReference>
<dbReference type="Proteomes" id="UP000028725">
    <property type="component" value="Unassembled WGS sequence"/>
</dbReference>
<feature type="transmembrane region" description="Helical" evidence="3">
    <location>
        <begin position="454"/>
        <end position="471"/>
    </location>
</feature>
<dbReference type="AlphaFoldDB" id="A0A085WEV6"/>
<keyword evidence="5" id="KW-1185">Reference proteome</keyword>